<name>A0A124E3G0_MYCCR</name>
<keyword evidence="2" id="KW-1185">Reference proteome</keyword>
<proteinExistence type="predicted"/>
<dbReference type="OrthoDB" id="4373823at2"/>
<reference evidence="2" key="1">
    <citation type="journal article" date="2016" name="Genome Announc.">
        <title>Draft Genome Sequences of Five Rapidly Growing Mycobacterium Species, M. thermoresistibile, M. fortuitum subsp. acetamidolyticum, M. canariasense, M. brisbanense, and M. novocastrense.</title>
        <authorList>
            <person name="Katahira K."/>
            <person name="Ogura Y."/>
            <person name="Gotoh Y."/>
            <person name="Hayashi T."/>
        </authorList>
    </citation>
    <scope>NUCLEOTIDE SEQUENCE [LARGE SCALE GENOMIC DNA]</scope>
    <source>
        <strain evidence="2">JCM15298</strain>
    </source>
</reference>
<gene>
    <name evidence="1" type="ORF">RMCC_6820</name>
</gene>
<sequence length="163" mass="18052">MSDRWFDDRWFDYVGATLCACLDCDPRSSPRIGPTDYTRFLTDDVRLHALQSRLAAAEWGVEETHERPVQVVATHLVITEHGLLFGAAVAGPQPLYYLAVPRSLLDTVADHVADCPPPAGAVAAVDCRLDHDLASIWQFEKALRERLDTDPVVRVQLTPAFAA</sequence>
<dbReference type="EMBL" id="BCSY01000137">
    <property type="protein sequence ID" value="GAS99855.1"/>
    <property type="molecule type" value="Genomic_DNA"/>
</dbReference>
<reference evidence="2" key="2">
    <citation type="submission" date="2016-02" db="EMBL/GenBank/DDBJ databases">
        <title>Draft genome sequence of five rapidly growing Mycobacterium species.</title>
        <authorList>
            <person name="Katahira K."/>
            <person name="Gotou Y."/>
            <person name="Iida K."/>
            <person name="Ogura Y."/>
            <person name="Hayashi T."/>
        </authorList>
    </citation>
    <scope>NUCLEOTIDE SEQUENCE [LARGE SCALE GENOMIC DNA]</scope>
    <source>
        <strain evidence="2">JCM15298</strain>
    </source>
</reference>
<evidence type="ECO:0000313" key="2">
    <source>
        <dbReference type="Proteomes" id="UP000069443"/>
    </source>
</evidence>
<dbReference type="RefSeq" id="WP_062660453.1">
    <property type="nucleotide sequence ID" value="NZ_BCSY01000137.1"/>
</dbReference>
<accession>A0A124E3G0</accession>
<dbReference type="AlphaFoldDB" id="A0A124E3G0"/>
<dbReference type="STRING" id="228230.RMCC_6820"/>
<protein>
    <submittedName>
        <fullName evidence="1">Uncharacterized protein</fullName>
    </submittedName>
</protein>
<comment type="caution">
    <text evidence="1">The sequence shown here is derived from an EMBL/GenBank/DDBJ whole genome shotgun (WGS) entry which is preliminary data.</text>
</comment>
<dbReference type="Proteomes" id="UP000069443">
    <property type="component" value="Unassembled WGS sequence"/>
</dbReference>
<evidence type="ECO:0000313" key="1">
    <source>
        <dbReference type="EMBL" id="GAS99855.1"/>
    </source>
</evidence>
<organism evidence="1 2">
    <name type="scientific">Mycolicibacterium canariasense</name>
    <name type="common">Mycobacterium canariasense</name>
    <dbReference type="NCBI Taxonomy" id="228230"/>
    <lineage>
        <taxon>Bacteria</taxon>
        <taxon>Bacillati</taxon>
        <taxon>Actinomycetota</taxon>
        <taxon>Actinomycetes</taxon>
        <taxon>Mycobacteriales</taxon>
        <taxon>Mycobacteriaceae</taxon>
        <taxon>Mycolicibacterium</taxon>
    </lineage>
</organism>